<dbReference type="Proteomes" id="UP000516361">
    <property type="component" value="Chromosome"/>
</dbReference>
<feature type="transmembrane region" description="Helical" evidence="1">
    <location>
        <begin position="341"/>
        <end position="360"/>
    </location>
</feature>
<dbReference type="InterPro" id="IPR011701">
    <property type="entry name" value="MFS"/>
</dbReference>
<feature type="transmembrane region" description="Helical" evidence="1">
    <location>
        <begin position="97"/>
        <end position="119"/>
    </location>
</feature>
<dbReference type="InterPro" id="IPR036259">
    <property type="entry name" value="MFS_trans_sf"/>
</dbReference>
<organism evidence="2 3">
    <name type="scientific">Tepiditoga spiralis</name>
    <dbReference type="NCBI Taxonomy" id="2108365"/>
    <lineage>
        <taxon>Bacteria</taxon>
        <taxon>Thermotogati</taxon>
        <taxon>Thermotogota</taxon>
        <taxon>Thermotogae</taxon>
        <taxon>Petrotogales</taxon>
        <taxon>Petrotogaceae</taxon>
        <taxon>Tepiditoga</taxon>
    </lineage>
</organism>
<feature type="transmembrane region" description="Helical" evidence="1">
    <location>
        <begin position="131"/>
        <end position="154"/>
    </location>
</feature>
<evidence type="ECO:0008006" key="4">
    <source>
        <dbReference type="Google" id="ProtNLM"/>
    </source>
</evidence>
<dbReference type="InParanoid" id="A0A7G1G662"/>
<reference evidence="2 3" key="1">
    <citation type="submission" date="2018-06" db="EMBL/GenBank/DDBJ databases">
        <title>Genome sequencing of Oceanotoga sp. sy52.</title>
        <authorList>
            <person name="Mori K."/>
        </authorList>
    </citation>
    <scope>NUCLEOTIDE SEQUENCE [LARGE SCALE GENOMIC DNA]</scope>
    <source>
        <strain evidence="3">sy52</strain>
    </source>
</reference>
<dbReference type="SUPFAM" id="SSF103473">
    <property type="entry name" value="MFS general substrate transporter"/>
    <property type="match status" value="1"/>
</dbReference>
<dbReference type="FunCoup" id="A0A7G1G662">
    <property type="interactions" value="292"/>
</dbReference>
<gene>
    <name evidence="2" type="ORF">OSSY52_04780</name>
</gene>
<keyword evidence="1" id="KW-0472">Membrane</keyword>
<dbReference type="Pfam" id="PF07690">
    <property type="entry name" value="MFS_1"/>
    <property type="match status" value="1"/>
</dbReference>
<dbReference type="EMBL" id="AP018712">
    <property type="protein sequence ID" value="BBE30337.1"/>
    <property type="molecule type" value="Genomic_DNA"/>
</dbReference>
<feature type="transmembrane region" description="Helical" evidence="1">
    <location>
        <begin position="160"/>
        <end position="180"/>
    </location>
</feature>
<sequence length="363" mass="39904">MNETKSLKFLIILPFLSVFFQVGILSSGPQLQQMYGNSFYTSTFIAITPLITMIFGSLWGPILKTLGEKKTFGVALLGWILSLILITIFLSNPILGIIFRGMQGIFDAVFFSIALAGVSKSSIEGNLKAKYYGAIEFMASFGSIMGPLIIGTGFVFNPKYVLLLVIIIVSLYAILGYNIIKNIKIDTVETKKGKFSPKIFLATFFGIVILSTIVSNQAVLPGFGENSFNSPIVGKFLVSIFGTFIMLGNMLKHKIKGVKYWIPMIASVMLFIAYIFINFVFVYLLFTMITGFLLGLSLTMSSEYASKLSKGFEETGMTVYSSLRISGNFLGPYLAGMFTHSNLIIIMSVLTLASTGFLKVSKE</sequence>
<protein>
    <recommendedName>
        <fullName evidence="4">MFS transporter</fullName>
    </recommendedName>
</protein>
<proteinExistence type="predicted"/>
<dbReference type="RefSeq" id="WP_190615449.1">
    <property type="nucleotide sequence ID" value="NZ_AP018712.1"/>
</dbReference>
<accession>A0A7G1G662</accession>
<feature type="transmembrane region" description="Helical" evidence="1">
    <location>
        <begin position="72"/>
        <end position="91"/>
    </location>
</feature>
<name>A0A7G1G662_9BACT</name>
<evidence type="ECO:0000256" key="1">
    <source>
        <dbReference type="SAM" id="Phobius"/>
    </source>
</evidence>
<keyword evidence="3" id="KW-1185">Reference proteome</keyword>
<keyword evidence="1" id="KW-0812">Transmembrane</keyword>
<feature type="transmembrane region" description="Helical" evidence="1">
    <location>
        <begin position="283"/>
        <end position="305"/>
    </location>
</feature>
<dbReference type="KEGG" id="ocy:OSSY52_04780"/>
<dbReference type="Gene3D" id="1.20.1250.20">
    <property type="entry name" value="MFS general substrate transporter like domains"/>
    <property type="match status" value="1"/>
</dbReference>
<evidence type="ECO:0000313" key="3">
    <source>
        <dbReference type="Proteomes" id="UP000516361"/>
    </source>
</evidence>
<feature type="transmembrane region" description="Helical" evidence="1">
    <location>
        <begin position="232"/>
        <end position="251"/>
    </location>
</feature>
<feature type="transmembrane region" description="Helical" evidence="1">
    <location>
        <begin position="39"/>
        <end position="60"/>
    </location>
</feature>
<keyword evidence="1" id="KW-1133">Transmembrane helix</keyword>
<feature type="transmembrane region" description="Helical" evidence="1">
    <location>
        <begin position="200"/>
        <end position="220"/>
    </location>
</feature>
<dbReference type="GO" id="GO:0022857">
    <property type="term" value="F:transmembrane transporter activity"/>
    <property type="evidence" value="ECO:0007669"/>
    <property type="project" value="InterPro"/>
</dbReference>
<feature type="transmembrane region" description="Helical" evidence="1">
    <location>
        <begin position="7"/>
        <end position="27"/>
    </location>
</feature>
<dbReference type="AlphaFoldDB" id="A0A7G1G662"/>
<evidence type="ECO:0000313" key="2">
    <source>
        <dbReference type="EMBL" id="BBE30337.1"/>
    </source>
</evidence>